<reference evidence="2 3" key="1">
    <citation type="submission" date="2018-09" db="EMBL/GenBank/DDBJ databases">
        <authorList>
            <person name="Zhu H."/>
        </authorList>
    </citation>
    <scope>NUCLEOTIDE SEQUENCE [LARGE SCALE GENOMIC DNA]</scope>
    <source>
        <strain evidence="2 3">K2S05-167</strain>
    </source>
</reference>
<dbReference type="Pfam" id="PF01381">
    <property type="entry name" value="HTH_3"/>
    <property type="match status" value="1"/>
</dbReference>
<dbReference type="SMART" id="SM00530">
    <property type="entry name" value="HTH_XRE"/>
    <property type="match status" value="1"/>
</dbReference>
<dbReference type="SUPFAM" id="SSF47413">
    <property type="entry name" value="lambda repressor-like DNA-binding domains"/>
    <property type="match status" value="1"/>
</dbReference>
<feature type="domain" description="HTH cro/C1-type" evidence="1">
    <location>
        <begin position="9"/>
        <end position="64"/>
    </location>
</feature>
<name>A0A418VFW1_9DEIO</name>
<dbReference type="RefSeq" id="WP_119761010.1">
    <property type="nucleotide sequence ID" value="NZ_QYUJ01000008.1"/>
</dbReference>
<gene>
    <name evidence="2" type="ORF">D3875_02985</name>
</gene>
<accession>A0A418VFW1</accession>
<keyword evidence="3" id="KW-1185">Reference proteome</keyword>
<sequence>MVTVNGAVLRELRQANGLTLVELAKRTKIDRRTLSGYEKKTIADPRCTPIHRLARHYNVTMEHLLKDEES</sequence>
<dbReference type="AlphaFoldDB" id="A0A418VFW1"/>
<dbReference type="CDD" id="cd00093">
    <property type="entry name" value="HTH_XRE"/>
    <property type="match status" value="1"/>
</dbReference>
<proteinExistence type="predicted"/>
<dbReference type="InterPro" id="IPR010982">
    <property type="entry name" value="Lambda_DNA-bd_dom_sf"/>
</dbReference>
<protein>
    <submittedName>
        <fullName evidence="2">XRE family transcriptional regulator</fullName>
    </submittedName>
</protein>
<evidence type="ECO:0000259" key="1">
    <source>
        <dbReference type="PROSITE" id="PS50943"/>
    </source>
</evidence>
<evidence type="ECO:0000313" key="2">
    <source>
        <dbReference type="EMBL" id="RJF74977.1"/>
    </source>
</evidence>
<dbReference type="PROSITE" id="PS50943">
    <property type="entry name" value="HTH_CROC1"/>
    <property type="match status" value="1"/>
</dbReference>
<dbReference type="InterPro" id="IPR001387">
    <property type="entry name" value="Cro/C1-type_HTH"/>
</dbReference>
<dbReference type="OrthoDB" id="73827at2"/>
<dbReference type="Gene3D" id="1.10.260.40">
    <property type="entry name" value="lambda repressor-like DNA-binding domains"/>
    <property type="match status" value="1"/>
</dbReference>
<dbReference type="GO" id="GO:0003677">
    <property type="term" value="F:DNA binding"/>
    <property type="evidence" value="ECO:0007669"/>
    <property type="project" value="InterPro"/>
</dbReference>
<organism evidence="2 3">
    <name type="scientific">Deinococcus cavernae</name>
    <dbReference type="NCBI Taxonomy" id="2320857"/>
    <lineage>
        <taxon>Bacteria</taxon>
        <taxon>Thermotogati</taxon>
        <taxon>Deinococcota</taxon>
        <taxon>Deinococci</taxon>
        <taxon>Deinococcales</taxon>
        <taxon>Deinococcaceae</taxon>
        <taxon>Deinococcus</taxon>
    </lineage>
</organism>
<dbReference type="Proteomes" id="UP000286287">
    <property type="component" value="Unassembled WGS sequence"/>
</dbReference>
<evidence type="ECO:0000313" key="3">
    <source>
        <dbReference type="Proteomes" id="UP000286287"/>
    </source>
</evidence>
<comment type="caution">
    <text evidence="2">The sequence shown here is derived from an EMBL/GenBank/DDBJ whole genome shotgun (WGS) entry which is preliminary data.</text>
</comment>
<dbReference type="EMBL" id="QYUJ01000008">
    <property type="protein sequence ID" value="RJF74977.1"/>
    <property type="molecule type" value="Genomic_DNA"/>
</dbReference>